<comment type="caution">
    <text evidence="1">The sequence shown here is derived from an EMBL/GenBank/DDBJ whole genome shotgun (WGS) entry which is preliminary data.</text>
</comment>
<evidence type="ECO:0000313" key="1">
    <source>
        <dbReference type="EMBL" id="GHD98200.1"/>
    </source>
</evidence>
<reference evidence="1" key="3">
    <citation type="submission" date="2023-06" db="EMBL/GenBank/DDBJ databases">
        <authorList>
            <person name="Sun Q."/>
            <person name="Zhou Y."/>
        </authorList>
    </citation>
    <scope>NUCLEOTIDE SEQUENCE</scope>
    <source>
        <strain evidence="1">CGMCC 1.10859</strain>
    </source>
</reference>
<evidence type="ECO:0000313" key="4">
    <source>
        <dbReference type="Proteomes" id="UP000634647"/>
    </source>
</evidence>
<name>A0AAN4UMG5_9RHOB</name>
<protein>
    <submittedName>
        <fullName evidence="1">Uncharacterized protein</fullName>
    </submittedName>
</protein>
<dbReference type="Proteomes" id="UP000634647">
    <property type="component" value="Unassembled WGS sequence"/>
</dbReference>
<dbReference type="EMBL" id="BNAB01000001">
    <property type="protein sequence ID" value="GHD98200.1"/>
    <property type="molecule type" value="Genomic_DNA"/>
</dbReference>
<gene>
    <name evidence="1" type="ORF">GCM10008024_00760</name>
    <name evidence="2" type="ORF">SAMN05444006_104141</name>
</gene>
<dbReference type="RefSeq" id="WP_035842755.1">
    <property type="nucleotide sequence ID" value="NZ_BNAB01000001.1"/>
</dbReference>
<sequence length="170" mass="17374">MSRALAILVIVLSALIPLSVRAELFPPGPAPLAARPAAIRVTLVLPAGIELRQGSAVLSITAGDQTARIPLSEPVPPVATEGGTRHLLQPTQTGQAALAALQKRYRHGAPPASTMGMRLDLCRTVAAPRNEPFLLAIRLAPGAPVLPLVAPGAGLSAITGKAPPQIAPCP</sequence>
<dbReference type="AlphaFoldDB" id="A0AAN4UMG5"/>
<dbReference type="EMBL" id="FNOB01000004">
    <property type="protein sequence ID" value="SDW51817.1"/>
    <property type="molecule type" value="Genomic_DNA"/>
</dbReference>
<proteinExistence type="predicted"/>
<reference evidence="2 3" key="2">
    <citation type="submission" date="2016-10" db="EMBL/GenBank/DDBJ databases">
        <authorList>
            <person name="Varghese N."/>
            <person name="Submissions S."/>
        </authorList>
    </citation>
    <scope>NUCLEOTIDE SEQUENCE [LARGE SCALE GENOMIC DNA]</scope>
    <source>
        <strain evidence="2 3">DSM 24802</strain>
    </source>
</reference>
<evidence type="ECO:0000313" key="3">
    <source>
        <dbReference type="Proteomes" id="UP000199541"/>
    </source>
</evidence>
<dbReference type="Proteomes" id="UP000199541">
    <property type="component" value="Unassembled WGS sequence"/>
</dbReference>
<reference evidence="1" key="1">
    <citation type="journal article" date="2014" name="Int. J. Syst. Evol. Microbiol.">
        <title>Complete genome sequence of Corynebacterium casei LMG S-19264T (=DSM 44701T), isolated from a smear-ripened cheese.</title>
        <authorList>
            <consortium name="US DOE Joint Genome Institute (JGI-PGF)"/>
            <person name="Walter F."/>
            <person name="Albersmeier A."/>
            <person name="Kalinowski J."/>
            <person name="Ruckert C."/>
        </authorList>
    </citation>
    <scope>NUCLEOTIDE SEQUENCE</scope>
    <source>
        <strain evidence="1">CGMCC 1.10859</strain>
    </source>
</reference>
<organism evidence="1 4">
    <name type="scientific">Allgaiera indica</name>
    <dbReference type="NCBI Taxonomy" id="765699"/>
    <lineage>
        <taxon>Bacteria</taxon>
        <taxon>Pseudomonadati</taxon>
        <taxon>Pseudomonadota</taxon>
        <taxon>Alphaproteobacteria</taxon>
        <taxon>Rhodobacterales</taxon>
        <taxon>Paracoccaceae</taxon>
        <taxon>Allgaiera</taxon>
    </lineage>
</organism>
<accession>A0AAN4UMG5</accession>
<evidence type="ECO:0000313" key="2">
    <source>
        <dbReference type="EMBL" id="SDW51817.1"/>
    </source>
</evidence>
<keyword evidence="3" id="KW-1185">Reference proteome</keyword>